<evidence type="ECO:0000313" key="2">
    <source>
        <dbReference type="EMBL" id="TQE01285.1"/>
    </source>
</evidence>
<evidence type="ECO:0000256" key="1">
    <source>
        <dbReference type="SAM" id="MobiDB-lite"/>
    </source>
</evidence>
<sequence>MDDAFKLGLVYFAEVVLIVAKNNVVVNLDYLDLVEDMDRFNSFAWGSISLEQLHDSFSFVALRRDRGGDEGDDKGDEEEEEEKVQGTKKRNGLDGVAKDFRTLFRSGNYTKNFVVEDNEEVANPRATTIVVEELMSVVKEKHVEENTEEEEEGKKDVGEQVEEEGEDEEEGEEENE</sequence>
<name>A0A540MR68_MALBA</name>
<dbReference type="Proteomes" id="UP000315295">
    <property type="component" value="Unassembled WGS sequence"/>
</dbReference>
<feature type="region of interest" description="Disordered" evidence="1">
    <location>
        <begin position="140"/>
        <end position="176"/>
    </location>
</feature>
<dbReference type="AlphaFoldDB" id="A0A540MR68"/>
<feature type="compositionally biased region" description="Acidic residues" evidence="1">
    <location>
        <begin position="70"/>
        <end position="82"/>
    </location>
</feature>
<gene>
    <name evidence="2" type="ORF">C1H46_013101</name>
</gene>
<feature type="compositionally biased region" description="Acidic residues" evidence="1">
    <location>
        <begin position="159"/>
        <end position="176"/>
    </location>
</feature>
<protein>
    <recommendedName>
        <fullName evidence="4">DUF1985 domain-containing protein</fullName>
    </recommendedName>
</protein>
<keyword evidence="3" id="KW-1185">Reference proteome</keyword>
<organism evidence="2 3">
    <name type="scientific">Malus baccata</name>
    <name type="common">Siberian crab apple</name>
    <name type="synonym">Pyrus baccata</name>
    <dbReference type="NCBI Taxonomy" id="106549"/>
    <lineage>
        <taxon>Eukaryota</taxon>
        <taxon>Viridiplantae</taxon>
        <taxon>Streptophyta</taxon>
        <taxon>Embryophyta</taxon>
        <taxon>Tracheophyta</taxon>
        <taxon>Spermatophyta</taxon>
        <taxon>Magnoliopsida</taxon>
        <taxon>eudicotyledons</taxon>
        <taxon>Gunneridae</taxon>
        <taxon>Pentapetalae</taxon>
        <taxon>rosids</taxon>
        <taxon>fabids</taxon>
        <taxon>Rosales</taxon>
        <taxon>Rosaceae</taxon>
        <taxon>Amygdaloideae</taxon>
        <taxon>Maleae</taxon>
        <taxon>Malus</taxon>
    </lineage>
</organism>
<feature type="region of interest" description="Disordered" evidence="1">
    <location>
        <begin position="68"/>
        <end position="91"/>
    </location>
</feature>
<evidence type="ECO:0000313" key="3">
    <source>
        <dbReference type="Proteomes" id="UP000315295"/>
    </source>
</evidence>
<dbReference type="EMBL" id="VIEB01000198">
    <property type="protein sequence ID" value="TQE01285.1"/>
    <property type="molecule type" value="Genomic_DNA"/>
</dbReference>
<reference evidence="2 3" key="1">
    <citation type="journal article" date="2019" name="G3 (Bethesda)">
        <title>Sequencing of a Wild Apple (Malus baccata) Genome Unravels the Differences Between Cultivated and Wild Apple Species Regarding Disease Resistance and Cold Tolerance.</title>
        <authorList>
            <person name="Chen X."/>
        </authorList>
    </citation>
    <scope>NUCLEOTIDE SEQUENCE [LARGE SCALE GENOMIC DNA]</scope>
    <source>
        <strain evidence="3">cv. Shandingzi</strain>
        <tissue evidence="2">Leaves</tissue>
    </source>
</reference>
<proteinExistence type="predicted"/>
<evidence type="ECO:0008006" key="4">
    <source>
        <dbReference type="Google" id="ProtNLM"/>
    </source>
</evidence>
<comment type="caution">
    <text evidence="2">The sequence shown here is derived from an EMBL/GenBank/DDBJ whole genome shotgun (WGS) entry which is preliminary data.</text>
</comment>
<accession>A0A540MR68</accession>